<dbReference type="InterPro" id="IPR012902">
    <property type="entry name" value="N_methyl_site"/>
</dbReference>
<keyword evidence="3" id="KW-1185">Reference proteome</keyword>
<dbReference type="AlphaFoldDB" id="A0A934RQS8"/>
<keyword evidence="1" id="KW-1133">Transmembrane helix</keyword>
<reference evidence="2" key="1">
    <citation type="submission" date="2021-01" db="EMBL/GenBank/DDBJ databases">
        <title>Modified the classification status of verrucomicrobia.</title>
        <authorList>
            <person name="Feng X."/>
        </authorList>
    </citation>
    <scope>NUCLEOTIDE SEQUENCE</scope>
    <source>
        <strain evidence="2">KCTC 12986</strain>
    </source>
</reference>
<dbReference type="SUPFAM" id="SSF54523">
    <property type="entry name" value="Pili subunits"/>
    <property type="match status" value="1"/>
</dbReference>
<dbReference type="PROSITE" id="PS00409">
    <property type="entry name" value="PROKAR_NTER_METHYL"/>
    <property type="match status" value="1"/>
</dbReference>
<keyword evidence="1" id="KW-0812">Transmembrane</keyword>
<name>A0A934RQS8_9BACT</name>
<keyword evidence="1" id="KW-0472">Membrane</keyword>
<organism evidence="2 3">
    <name type="scientific">Roseibacillus ishigakijimensis</name>
    <dbReference type="NCBI Taxonomy" id="454146"/>
    <lineage>
        <taxon>Bacteria</taxon>
        <taxon>Pseudomonadati</taxon>
        <taxon>Verrucomicrobiota</taxon>
        <taxon>Verrucomicrobiia</taxon>
        <taxon>Verrucomicrobiales</taxon>
        <taxon>Verrucomicrobiaceae</taxon>
        <taxon>Roseibacillus</taxon>
    </lineage>
</organism>
<comment type="caution">
    <text evidence="2">The sequence shown here is derived from an EMBL/GenBank/DDBJ whole genome shotgun (WGS) entry which is preliminary data.</text>
</comment>
<feature type="transmembrane region" description="Helical" evidence="1">
    <location>
        <begin position="12"/>
        <end position="32"/>
    </location>
</feature>
<evidence type="ECO:0000313" key="3">
    <source>
        <dbReference type="Proteomes" id="UP000604083"/>
    </source>
</evidence>
<sequence>MTLMPRGGFTLLEMMVTLSLVALLISFVFMAYKPDSPAERMKRAVVELEALSARGHTMAVLHQKPFWLRFERNKVILQGAELTEVDTSAPSEEFGASYEEELAAATEVQELTVDYDSFEFPAGMEVFVRRWGAPFQAWFHQEKPEDPAIFWNFEQSGLCEPISLRLEIGESWTELEMDPLTARVADESSEIYD</sequence>
<dbReference type="Proteomes" id="UP000604083">
    <property type="component" value="Unassembled WGS sequence"/>
</dbReference>
<dbReference type="Pfam" id="PF07963">
    <property type="entry name" value="N_methyl"/>
    <property type="match status" value="1"/>
</dbReference>
<dbReference type="NCBIfam" id="TIGR02532">
    <property type="entry name" value="IV_pilin_GFxxxE"/>
    <property type="match status" value="1"/>
</dbReference>
<gene>
    <name evidence="2" type="ORF">JIN78_07530</name>
</gene>
<dbReference type="InterPro" id="IPR045584">
    <property type="entry name" value="Pilin-like"/>
</dbReference>
<protein>
    <submittedName>
        <fullName evidence="2">Prepilin-type N-terminal cleavage/methylation domain-containing protein</fullName>
    </submittedName>
</protein>
<evidence type="ECO:0000313" key="2">
    <source>
        <dbReference type="EMBL" id="MBK1833906.1"/>
    </source>
</evidence>
<accession>A0A934RQS8</accession>
<dbReference type="EMBL" id="JAENIO010000015">
    <property type="protein sequence ID" value="MBK1833906.1"/>
    <property type="molecule type" value="Genomic_DNA"/>
</dbReference>
<evidence type="ECO:0000256" key="1">
    <source>
        <dbReference type="SAM" id="Phobius"/>
    </source>
</evidence>
<proteinExistence type="predicted"/>